<feature type="transmembrane region" description="Helical" evidence="1">
    <location>
        <begin position="332"/>
        <end position="351"/>
    </location>
</feature>
<dbReference type="PANTHER" id="PTHR32063:SF0">
    <property type="entry name" value="SWARMING MOTILITY PROTEIN SWRC"/>
    <property type="match status" value="1"/>
</dbReference>
<dbReference type="Pfam" id="PF00873">
    <property type="entry name" value="ACR_tran"/>
    <property type="match status" value="1"/>
</dbReference>
<protein>
    <submittedName>
        <fullName evidence="2">Efflux RND transporter permease subunit</fullName>
    </submittedName>
</protein>
<dbReference type="Gene3D" id="3.30.70.1320">
    <property type="entry name" value="Multidrug efflux transporter AcrB pore domain like"/>
    <property type="match status" value="1"/>
</dbReference>
<feature type="transmembrane region" description="Helical" evidence="1">
    <location>
        <begin position="384"/>
        <end position="407"/>
    </location>
</feature>
<feature type="transmembrane region" description="Helical" evidence="1">
    <location>
        <begin position="911"/>
        <end position="932"/>
    </location>
</feature>
<dbReference type="RefSeq" id="WP_289502095.1">
    <property type="nucleotide sequence ID" value="NZ_CP116805.1"/>
</dbReference>
<dbReference type="InterPro" id="IPR001036">
    <property type="entry name" value="Acrflvin-R"/>
</dbReference>
<dbReference type="PRINTS" id="PR00702">
    <property type="entry name" value="ACRIFLAVINRP"/>
</dbReference>
<dbReference type="SUPFAM" id="SSF82714">
    <property type="entry name" value="Multidrug efflux transporter AcrB TolC docking domain, DN and DC subdomains"/>
    <property type="match status" value="2"/>
</dbReference>
<feature type="transmembrane region" description="Helical" evidence="1">
    <location>
        <begin position="858"/>
        <end position="878"/>
    </location>
</feature>
<dbReference type="EMBL" id="CP116805">
    <property type="protein sequence ID" value="WCL52726.1"/>
    <property type="molecule type" value="Genomic_DNA"/>
</dbReference>
<dbReference type="Gene3D" id="3.30.70.1440">
    <property type="entry name" value="Multidrug efflux transporter AcrB pore domain"/>
    <property type="match status" value="1"/>
</dbReference>
<evidence type="ECO:0000313" key="2">
    <source>
        <dbReference type="EMBL" id="WCL52726.1"/>
    </source>
</evidence>
<dbReference type="KEGG" id="gso:PH603_09265"/>
<evidence type="ECO:0000313" key="3">
    <source>
        <dbReference type="Proteomes" id="UP001217500"/>
    </source>
</evidence>
<dbReference type="InterPro" id="IPR027463">
    <property type="entry name" value="AcrB_DN_DC_subdom"/>
</dbReference>
<feature type="transmembrane region" description="Helical" evidence="1">
    <location>
        <begin position="885"/>
        <end position="905"/>
    </location>
</feature>
<dbReference type="Gene3D" id="3.30.2090.10">
    <property type="entry name" value="Multidrug efflux transporter AcrB TolC docking domain, DN and DC subdomains"/>
    <property type="match status" value="2"/>
</dbReference>
<reference evidence="2" key="1">
    <citation type="submission" date="2023-01" db="EMBL/GenBank/DDBJ databases">
        <title>The genome sequence of Kordiimonadaceae bacterium 6D33.</title>
        <authorList>
            <person name="Liu Y."/>
        </authorList>
    </citation>
    <scope>NUCLEOTIDE SEQUENCE</scope>
    <source>
        <strain evidence="2">6D33</strain>
    </source>
</reference>
<dbReference type="GO" id="GO:0042910">
    <property type="term" value="F:xenobiotic transmembrane transporter activity"/>
    <property type="evidence" value="ECO:0007669"/>
    <property type="project" value="TreeGrafter"/>
</dbReference>
<feature type="transmembrane region" description="Helical" evidence="1">
    <location>
        <begin position="459"/>
        <end position="479"/>
    </location>
</feature>
<dbReference type="SUPFAM" id="SSF82693">
    <property type="entry name" value="Multidrug efflux transporter AcrB pore domain, PN1, PN2, PC1 and PC2 subdomains"/>
    <property type="match status" value="2"/>
</dbReference>
<gene>
    <name evidence="2" type="ORF">PH603_09265</name>
</gene>
<dbReference type="Gene3D" id="1.20.1640.10">
    <property type="entry name" value="Multidrug efflux transporter AcrB transmembrane domain"/>
    <property type="match status" value="2"/>
</dbReference>
<feature type="transmembrane region" description="Helical" evidence="1">
    <location>
        <begin position="960"/>
        <end position="977"/>
    </location>
</feature>
<accession>A0AAF0BL42</accession>
<feature type="transmembrane region" description="Helical" evidence="1">
    <location>
        <begin position="997"/>
        <end position="1024"/>
    </location>
</feature>
<feature type="transmembrane region" description="Helical" evidence="1">
    <location>
        <begin position="532"/>
        <end position="550"/>
    </location>
</feature>
<evidence type="ECO:0000256" key="1">
    <source>
        <dbReference type="SAM" id="Phobius"/>
    </source>
</evidence>
<dbReference type="PANTHER" id="PTHR32063">
    <property type="match status" value="1"/>
</dbReference>
<dbReference type="GO" id="GO:0005886">
    <property type="term" value="C:plasma membrane"/>
    <property type="evidence" value="ECO:0007669"/>
    <property type="project" value="TreeGrafter"/>
</dbReference>
<feature type="transmembrane region" description="Helical" evidence="1">
    <location>
        <begin position="428"/>
        <end position="453"/>
    </location>
</feature>
<dbReference type="Gene3D" id="3.30.70.1430">
    <property type="entry name" value="Multidrug efflux transporter AcrB pore domain"/>
    <property type="match status" value="2"/>
</dbReference>
<proteinExistence type="predicted"/>
<dbReference type="Proteomes" id="UP001217500">
    <property type="component" value="Chromosome"/>
</dbReference>
<name>A0AAF0BL42_9PROT</name>
<sequence>MSGMIDFFVRSKRLILTLLSIILIAGMLSYANIVKEEDPHIPFPVFLINISHDGISPEDAERLLIKPMEVQLRGLEGLKRLDAVGREGGAYLIAEFHPDQSQDRARQLVRDAMDMARSRLPDDTLEPTLSEFSTSDEPVLTIVLSGPVPERTMAQIVRSVREELEAQSLIREVETGGEREQMLEVLIDPAKLTVYNVTPAELYSVVANNNRLVAAGSLDTASGRFSVRVDGLVEEPDDVLNLPIKASTDGVVTLRDLTTVRRTFKDATRLSHYNGQPAYTIDVMKRTEANVVEAAEQAKTVVEKMRASWPAGIQIDYLFDQSVEVADFLDTLRNNVVSAIVLVVIIVVAALGTRAAMLIGVAVPASFLFGIMCLHYTGESINNVVMFGLILAVGMLVDGAIVVTEYADRKMVEGLDRQEAYSLAAKRMGLPIISSTLTTVAAFLPIIFWPGIMGEFMKYIPITVIYTLMGSLLVALVFLPTLGATIGKPSEVNVAAMQALSQDASFSVNRLTGFTRWYGEILEAVVRRPFRVLAGTVVIMVMIVMAYGAANLGSRTFSEGDPPLVRLLVHARGNMSIGEIDRLVRSVGNRVYDTPGVKAVWSTTMLTNNDITGSEDVVGRVNLMLDDWNKRQSYEDLKNELRERTADMAGIKVELSEVSFGPIQGKDIQIRLSSEDPALLTGAVATVKAKLGEIDGVVEVEDTLHVPGIDWSLDVDRAEAGRYGTDVTTVGSFIQLMTNGMLAGRYRPADSIDEEDIRIRLPQDARGIQAFDELTIMTPKGPVALTNLVDRVPTPKIGKITRTNAERSVTVSANVRDDVQVNRVVDAMKEWQGAAKLDPRVNVKFEGSDEFQQEASSFLFGAMLLALALMGLILLAQFNSFYQTALILTAVIMGAIGVLFGLFVTGREFSVIMTGIGIVALAGIVVNNNIVLIDTYNRFREHGIDPLEAIVHTGAQRLRPILLTTGTTMIGLLPMALEFNVNFFDADIEFGSPTSKFWVDLAVAVVWGLGASTMLTLVFTPAALAAREQLRIKWQARRGRKADSDVAASADENKLAAE</sequence>
<keyword evidence="3" id="KW-1185">Reference proteome</keyword>
<keyword evidence="1" id="KW-0472">Membrane</keyword>
<dbReference type="SUPFAM" id="SSF82866">
    <property type="entry name" value="Multidrug efflux transporter AcrB transmembrane domain"/>
    <property type="match status" value="2"/>
</dbReference>
<keyword evidence="1" id="KW-1133">Transmembrane helix</keyword>
<dbReference type="AlphaFoldDB" id="A0AAF0BL42"/>
<organism evidence="2 3">
    <name type="scientific">Gimibacter soli</name>
    <dbReference type="NCBI Taxonomy" id="3024400"/>
    <lineage>
        <taxon>Bacteria</taxon>
        <taxon>Pseudomonadati</taxon>
        <taxon>Pseudomonadota</taxon>
        <taxon>Alphaproteobacteria</taxon>
        <taxon>Kordiimonadales</taxon>
        <taxon>Temperatibacteraceae</taxon>
        <taxon>Gimibacter</taxon>
    </lineage>
</organism>
<keyword evidence="1" id="KW-0812">Transmembrane</keyword>